<dbReference type="InterPro" id="IPR035963">
    <property type="entry name" value="FERM_2"/>
</dbReference>
<dbReference type="Gene3D" id="2.30.29.30">
    <property type="entry name" value="Pleckstrin-homology domain (PH domain)/Phosphotyrosine-binding domain (PTB)"/>
    <property type="match status" value="1"/>
</dbReference>
<dbReference type="Pfam" id="PF08736">
    <property type="entry name" value="FA"/>
    <property type="match status" value="1"/>
</dbReference>
<sequence length="1208" mass="134385">MTTESGADSEPKQEKGGKEKGGKEKKEKAKAAEHFPAAAGHSTPARNNQFEEDLSSTRSSTSRLSIKSPLRGVKKLKNMQCKITLLDGSDYTMTVDKRARGQLLFAKVCDHLNLLETDYFGITYRDVENQKNWLDPNKELKKQIRSGPWNFGFNVKFYPPDPAQLSEDITRYYLCLQLRDDMVSGRLPCSFATHTILGSYTVQSELGDYDPEDTEYNSELRFAPNHTKELEDKVMDLHKNYKGMTPAEAELHFLENAKKLSMYGVDLHHAKDSEGVEIMLGVCSSGLLIYRDRLRINRFAWPKVLKISYKRNNFYIKIRPGEFEQFESTIGFKLPNHRAAKRLWKTCVEHHTFFRLVSPEAPPKKFLGLGSKFRYSGRTQAQTRRVSSQIIRAAPIFERSSSKRYTMSRSLDGAPVTENHDTLMKDATPAKAVAAGDLITTVTPEKKAEEEKAEEEEGQTNVTETSDPNVPSTPLRHDNKRSPCLYSYDPLRSELSLPSSPVASTKVRRRRRENASRKRCASVSPAKSSAGCRRRQAKADRATALLEEQVLLLSARKQRLEQLKAHGRRGGTLFSFSLHLPDLSSYLDEDGYLTFPDITELTFLPESVQHFRPFRSPSLIPCFLFIFFFLLSTSFSVPYALTLSFPLALCLCYLEPKAASLTASIAQGLHQHDSCSEEEEDEETDSEQTDFAFDEETTASESEPEDDHSEMRTQYSFIRRIKGENVFIKHSNLMLENTEASEELVKHQRDISELKRSFLETAGDPESLGLTEWEKRLSSSPPAHSHSEGVEEAPMIEPLNTPQDSETEEVPAAEEEMKQEVQANGIEAAGMVNSSDAGTAGAQGCGLMTVTDTLEAVTSDWTDRETDGLKEDGEEEKFLVSPELKISPGTVRQEVSTAILDKRGTLIILREMESEDKMDASGDLTKTNQEKGGGTSASIKEGEDDELEGDPLTRSKEKYSIINTNEDETSGEVDAEAMSKETSNKRERSLNLSQTETDEEMSGVNSLQKTEAPSPSEVLTKTVERSEFTTVSHEKVTELITQDAPPKREESCGLDEAVSDLSQWTFSDGQFATKPSPGSLAVSPAEEEEEEETGGSQGAAETAQSTGLTKPEAVPAEESTTKEVPVVHTETKTITYESSEGDCDGDVEPGVLMSAQTITSETTSTTTTTHITKALAQAIKEAKEQHPDMSVTKVVVHKETEITPEGED</sequence>
<feature type="compositionally biased region" description="Basic and acidic residues" evidence="6">
    <location>
        <begin position="1022"/>
        <end position="1037"/>
    </location>
</feature>
<feature type="compositionally biased region" description="Basic and acidic residues" evidence="6">
    <location>
        <begin position="9"/>
        <end position="33"/>
    </location>
</feature>
<dbReference type="PROSITE" id="PS00661">
    <property type="entry name" value="FERM_2"/>
    <property type="match status" value="1"/>
</dbReference>
<dbReference type="InterPro" id="IPR007477">
    <property type="entry name" value="SAB_dom"/>
</dbReference>
<feature type="region of interest" description="Disordered" evidence="6">
    <location>
        <begin position="912"/>
        <end position="1149"/>
    </location>
</feature>
<dbReference type="RefSeq" id="XP_045570388.1">
    <property type="nucleotide sequence ID" value="XM_045714432.1"/>
</dbReference>
<evidence type="ECO:0000256" key="1">
    <source>
        <dbReference type="ARBA" id="ARBA00004245"/>
    </source>
</evidence>
<evidence type="ECO:0000256" key="3">
    <source>
        <dbReference type="ARBA" id="ARBA00022553"/>
    </source>
</evidence>
<dbReference type="InterPro" id="IPR018980">
    <property type="entry name" value="FERM_PH-like_C"/>
</dbReference>
<dbReference type="Pfam" id="PF09379">
    <property type="entry name" value="FERM_N"/>
    <property type="match status" value="1"/>
</dbReference>
<keyword evidence="4" id="KW-0009">Actin-binding</keyword>
<dbReference type="Gene3D" id="3.10.20.90">
    <property type="entry name" value="Phosphatidylinositol 3-kinase Catalytic Subunit, Chain A, domain 1"/>
    <property type="match status" value="1"/>
</dbReference>
<dbReference type="PANTHER" id="PTHR23280:SF20">
    <property type="entry name" value="BAND 4.1-LIKE PROTEIN 3"/>
    <property type="match status" value="1"/>
</dbReference>
<feature type="compositionally biased region" description="Basic residues" evidence="6">
    <location>
        <begin position="506"/>
        <end position="520"/>
    </location>
</feature>
<keyword evidence="3" id="KW-0597">Phosphoprotein</keyword>
<dbReference type="SMART" id="SM01196">
    <property type="entry name" value="FERM_C"/>
    <property type="match status" value="1"/>
</dbReference>
<dbReference type="InterPro" id="IPR014352">
    <property type="entry name" value="FERM/acyl-CoA-bd_prot_sf"/>
</dbReference>
<keyword evidence="5" id="KW-0206">Cytoskeleton</keyword>
<evidence type="ECO:0000256" key="2">
    <source>
        <dbReference type="ARBA" id="ARBA00022490"/>
    </source>
</evidence>
<dbReference type="SMART" id="SM01195">
    <property type="entry name" value="FA"/>
    <property type="match status" value="1"/>
</dbReference>
<dbReference type="PROSITE" id="PS00660">
    <property type="entry name" value="FERM_1"/>
    <property type="match status" value="1"/>
</dbReference>
<dbReference type="InterPro" id="IPR019749">
    <property type="entry name" value="Band_41_domain"/>
</dbReference>
<dbReference type="Pfam" id="PF00373">
    <property type="entry name" value="FERM_M"/>
    <property type="match status" value="1"/>
</dbReference>
<dbReference type="InterPro" id="IPR018979">
    <property type="entry name" value="FERM_N"/>
</dbReference>
<dbReference type="SMART" id="SM00295">
    <property type="entry name" value="B41"/>
    <property type="match status" value="1"/>
</dbReference>
<dbReference type="Pfam" id="PF05902">
    <property type="entry name" value="4_1_CTD"/>
    <property type="match status" value="1"/>
</dbReference>
<feature type="region of interest" description="Disordered" evidence="6">
    <location>
        <begin position="437"/>
        <end position="484"/>
    </location>
</feature>
<accession>A0ABM3EH20</accession>
<dbReference type="PANTHER" id="PTHR23280">
    <property type="entry name" value="4.1 G PROTEIN"/>
    <property type="match status" value="1"/>
</dbReference>
<feature type="region of interest" description="Disordered" evidence="6">
    <location>
        <begin position="775"/>
        <end position="815"/>
    </location>
</feature>
<feature type="compositionally biased region" description="Basic and acidic residues" evidence="6">
    <location>
        <begin position="977"/>
        <end position="989"/>
    </location>
</feature>
<organism evidence="8 9">
    <name type="scientific">Salmo salar</name>
    <name type="common">Atlantic salmon</name>
    <dbReference type="NCBI Taxonomy" id="8030"/>
    <lineage>
        <taxon>Eukaryota</taxon>
        <taxon>Metazoa</taxon>
        <taxon>Chordata</taxon>
        <taxon>Craniata</taxon>
        <taxon>Vertebrata</taxon>
        <taxon>Euteleostomi</taxon>
        <taxon>Actinopterygii</taxon>
        <taxon>Neopterygii</taxon>
        <taxon>Teleostei</taxon>
        <taxon>Protacanthopterygii</taxon>
        <taxon>Salmoniformes</taxon>
        <taxon>Salmonidae</taxon>
        <taxon>Salmoninae</taxon>
        <taxon>Salmo</taxon>
    </lineage>
</organism>
<dbReference type="InterPro" id="IPR008379">
    <property type="entry name" value="Band_4.1_C"/>
</dbReference>
<evidence type="ECO:0000256" key="5">
    <source>
        <dbReference type="ARBA" id="ARBA00023212"/>
    </source>
</evidence>
<dbReference type="Pfam" id="PF09380">
    <property type="entry name" value="FERM_C"/>
    <property type="match status" value="1"/>
</dbReference>
<feature type="compositionally biased region" description="Low complexity" evidence="6">
    <location>
        <begin position="56"/>
        <end position="65"/>
    </location>
</feature>
<dbReference type="CDD" id="cd14473">
    <property type="entry name" value="FERM_B-lobe"/>
    <property type="match status" value="1"/>
</dbReference>
<dbReference type="GeneID" id="106596732"/>
<feature type="compositionally biased region" description="Acidic residues" evidence="6">
    <location>
        <begin position="676"/>
        <end position="708"/>
    </location>
</feature>
<feature type="compositionally biased region" description="Polar residues" evidence="6">
    <location>
        <begin position="459"/>
        <end position="472"/>
    </location>
</feature>
<name>A0ABM3EH20_SALSA</name>
<evidence type="ECO:0000313" key="8">
    <source>
        <dbReference type="Proteomes" id="UP001652741"/>
    </source>
</evidence>
<dbReference type="InterPro" id="IPR011993">
    <property type="entry name" value="PH-like_dom_sf"/>
</dbReference>
<reference evidence="9" key="1">
    <citation type="submission" date="2025-08" db="UniProtKB">
        <authorList>
            <consortium name="RefSeq"/>
        </authorList>
    </citation>
    <scope>IDENTIFICATION</scope>
</reference>
<dbReference type="PRINTS" id="PR00661">
    <property type="entry name" value="ERMFAMILY"/>
</dbReference>
<keyword evidence="2" id="KW-0963">Cytoplasm</keyword>
<dbReference type="InterPro" id="IPR000798">
    <property type="entry name" value="Ez/rad/moesin-like"/>
</dbReference>
<proteinExistence type="predicted"/>
<feature type="region of interest" description="Disordered" evidence="6">
    <location>
        <begin position="496"/>
        <end position="535"/>
    </location>
</feature>
<dbReference type="InterPro" id="IPR019747">
    <property type="entry name" value="FERM_CS"/>
</dbReference>
<feature type="compositionally biased region" description="Acidic residues" evidence="6">
    <location>
        <begin position="805"/>
        <end position="814"/>
    </location>
</feature>
<dbReference type="InterPro" id="IPR029071">
    <property type="entry name" value="Ubiquitin-like_domsf"/>
</dbReference>
<gene>
    <name evidence="9" type="primary">LOC106596732</name>
</gene>
<evidence type="ECO:0000259" key="7">
    <source>
        <dbReference type="PROSITE" id="PS50057"/>
    </source>
</evidence>
<dbReference type="SUPFAM" id="SSF54236">
    <property type="entry name" value="Ubiquitin-like"/>
    <property type="match status" value="1"/>
</dbReference>
<comment type="subcellular location">
    <subcellularLocation>
        <location evidence="1">Cytoplasm</location>
        <location evidence="1">Cytoskeleton</location>
    </subcellularLocation>
</comment>
<evidence type="ECO:0000313" key="9">
    <source>
        <dbReference type="RefSeq" id="XP_045570388.1"/>
    </source>
</evidence>
<feature type="compositionally biased region" description="Polar residues" evidence="6">
    <location>
        <begin position="1003"/>
        <end position="1019"/>
    </location>
</feature>
<feature type="compositionally biased region" description="Polar residues" evidence="6">
    <location>
        <begin position="1060"/>
        <end position="1070"/>
    </location>
</feature>
<keyword evidence="8" id="KW-1185">Reference proteome</keyword>
<dbReference type="CDD" id="cd13184">
    <property type="entry name" value="FERM_C_4_1_family"/>
    <property type="match status" value="1"/>
</dbReference>
<feature type="region of interest" description="Disordered" evidence="6">
    <location>
        <begin position="672"/>
        <end position="712"/>
    </location>
</feature>
<protein>
    <submittedName>
        <fullName evidence="9">Band 4.1-like protein 3 isoform X3</fullName>
    </submittedName>
</protein>
<dbReference type="Pfam" id="PF04382">
    <property type="entry name" value="SAB"/>
    <property type="match status" value="1"/>
</dbReference>
<dbReference type="InterPro" id="IPR019748">
    <property type="entry name" value="FERM_central"/>
</dbReference>
<feature type="region of interest" description="Disordered" evidence="6">
    <location>
        <begin position="1"/>
        <end position="66"/>
    </location>
</feature>
<dbReference type="Gene3D" id="1.20.80.10">
    <property type="match status" value="1"/>
</dbReference>
<dbReference type="PRINTS" id="PR00935">
    <property type="entry name" value="BAND41"/>
</dbReference>
<evidence type="ECO:0000256" key="4">
    <source>
        <dbReference type="ARBA" id="ARBA00023203"/>
    </source>
</evidence>
<evidence type="ECO:0000256" key="6">
    <source>
        <dbReference type="SAM" id="MobiDB-lite"/>
    </source>
</evidence>
<dbReference type="PROSITE" id="PS50057">
    <property type="entry name" value="FERM_3"/>
    <property type="match status" value="1"/>
</dbReference>
<dbReference type="Proteomes" id="UP001652741">
    <property type="component" value="Chromosome ssa03"/>
</dbReference>
<dbReference type="InterPro" id="IPR000299">
    <property type="entry name" value="FERM_domain"/>
</dbReference>
<dbReference type="SUPFAM" id="SSF47031">
    <property type="entry name" value="Second domain of FERM"/>
    <property type="match status" value="1"/>
</dbReference>
<dbReference type="SUPFAM" id="SSF50729">
    <property type="entry name" value="PH domain-like"/>
    <property type="match status" value="1"/>
</dbReference>
<dbReference type="InterPro" id="IPR014847">
    <property type="entry name" value="FA"/>
</dbReference>
<feature type="compositionally biased region" description="Acidic residues" evidence="6">
    <location>
        <begin position="965"/>
        <end position="975"/>
    </location>
</feature>
<feature type="domain" description="FERM" evidence="7">
    <location>
        <begin position="79"/>
        <end position="358"/>
    </location>
</feature>